<name>A0ABP8KFF6_9MICO</name>
<dbReference type="Proteomes" id="UP001500945">
    <property type="component" value="Unassembled WGS sequence"/>
</dbReference>
<feature type="compositionally biased region" description="Low complexity" evidence="1">
    <location>
        <begin position="44"/>
        <end position="73"/>
    </location>
</feature>
<evidence type="ECO:0008006" key="5">
    <source>
        <dbReference type="Google" id="ProtNLM"/>
    </source>
</evidence>
<dbReference type="EMBL" id="BAABGM010000013">
    <property type="protein sequence ID" value="GAA4405979.1"/>
    <property type="molecule type" value="Genomic_DNA"/>
</dbReference>
<evidence type="ECO:0000256" key="1">
    <source>
        <dbReference type="SAM" id="MobiDB-lite"/>
    </source>
</evidence>
<sequence length="231" mass="24179">MPDRPGDMDERDVDARFASIVARWDGPLPDPHLPVEDAAPRTSDAAPGEPDAPDAPDAVKPPSAAPDAVGLGPAAPPAGTPEAGHPEAAAPEASPPDTGDPAAQTAAPPSPWVNPSPLDVVVPPTAWRTPEPTDPVTERAAAEAEAALEEEEHFEPPEVILPPQEDLHFWGAVIGLVAGPLMLLYVVFARPFHSTRWFVAAVVVSLVGFGLLILRQPKHRDPTSGDDGARI</sequence>
<reference evidence="4" key="1">
    <citation type="journal article" date="2019" name="Int. J. Syst. Evol. Microbiol.">
        <title>The Global Catalogue of Microorganisms (GCM) 10K type strain sequencing project: providing services to taxonomists for standard genome sequencing and annotation.</title>
        <authorList>
            <consortium name="The Broad Institute Genomics Platform"/>
            <consortium name="The Broad Institute Genome Sequencing Center for Infectious Disease"/>
            <person name="Wu L."/>
            <person name="Ma J."/>
        </authorList>
    </citation>
    <scope>NUCLEOTIDE SEQUENCE [LARGE SCALE GENOMIC DNA]</scope>
    <source>
        <strain evidence="4">JCM 17809</strain>
    </source>
</reference>
<evidence type="ECO:0000313" key="4">
    <source>
        <dbReference type="Proteomes" id="UP001500945"/>
    </source>
</evidence>
<proteinExistence type="predicted"/>
<feature type="transmembrane region" description="Helical" evidence="2">
    <location>
        <begin position="167"/>
        <end position="188"/>
    </location>
</feature>
<evidence type="ECO:0000256" key="2">
    <source>
        <dbReference type="SAM" id="Phobius"/>
    </source>
</evidence>
<gene>
    <name evidence="3" type="ORF">GCM10023168_20230</name>
</gene>
<keyword evidence="4" id="KW-1185">Reference proteome</keyword>
<feature type="compositionally biased region" description="Low complexity" evidence="1">
    <location>
        <begin position="80"/>
        <end position="96"/>
    </location>
</feature>
<protein>
    <recommendedName>
        <fullName evidence="5">DUF308 domain-containing protein</fullName>
    </recommendedName>
</protein>
<accession>A0ABP8KFF6</accession>
<evidence type="ECO:0000313" key="3">
    <source>
        <dbReference type="EMBL" id="GAA4405979.1"/>
    </source>
</evidence>
<feature type="transmembrane region" description="Helical" evidence="2">
    <location>
        <begin position="194"/>
        <end position="214"/>
    </location>
</feature>
<feature type="region of interest" description="Disordered" evidence="1">
    <location>
        <begin position="22"/>
        <end position="137"/>
    </location>
</feature>
<comment type="caution">
    <text evidence="3">The sequence shown here is derived from an EMBL/GenBank/DDBJ whole genome shotgun (WGS) entry which is preliminary data.</text>
</comment>
<dbReference type="RefSeq" id="WP_345205329.1">
    <property type="nucleotide sequence ID" value="NZ_BAABGM010000013.1"/>
</dbReference>
<keyword evidence="2" id="KW-0812">Transmembrane</keyword>
<keyword evidence="2" id="KW-0472">Membrane</keyword>
<organism evidence="3 4">
    <name type="scientific">Fodinibacter luteus</name>
    <dbReference type="NCBI Taxonomy" id="552064"/>
    <lineage>
        <taxon>Bacteria</taxon>
        <taxon>Bacillati</taxon>
        <taxon>Actinomycetota</taxon>
        <taxon>Actinomycetes</taxon>
        <taxon>Micrococcales</taxon>
        <taxon>Intrasporangiaceae</taxon>
        <taxon>Fodinibacter (ex Wang et al. 2009)</taxon>
    </lineage>
</organism>
<keyword evidence="2" id="KW-1133">Transmembrane helix</keyword>